<evidence type="ECO:0000256" key="21">
    <source>
        <dbReference type="SAM" id="MobiDB-lite"/>
    </source>
</evidence>
<evidence type="ECO:0000256" key="16">
    <source>
        <dbReference type="ARBA" id="ARBA00022989"/>
    </source>
</evidence>
<dbReference type="OrthoDB" id="116380at2759"/>
<evidence type="ECO:0000256" key="13">
    <source>
        <dbReference type="ARBA" id="ARBA00022842"/>
    </source>
</evidence>
<evidence type="ECO:0000256" key="7">
    <source>
        <dbReference type="ARBA" id="ARBA00022692"/>
    </source>
</evidence>
<dbReference type="InterPro" id="IPR006408">
    <property type="entry name" value="P-type_ATPase_IIB"/>
</dbReference>
<evidence type="ECO:0000256" key="1">
    <source>
        <dbReference type="ARBA" id="ARBA00004651"/>
    </source>
</evidence>
<feature type="region of interest" description="Disordered" evidence="21">
    <location>
        <begin position="285"/>
        <end position="316"/>
    </location>
</feature>
<dbReference type="SUPFAM" id="SSF81660">
    <property type="entry name" value="Metal cation-transporting ATPase, ATP-binding domain N"/>
    <property type="match status" value="1"/>
</dbReference>
<dbReference type="GO" id="GO:0046872">
    <property type="term" value="F:metal ion binding"/>
    <property type="evidence" value="ECO:0007669"/>
    <property type="project" value="UniProtKB-KW"/>
</dbReference>
<feature type="domain" description="Cation-transporting P-type ATPase N-terminal" evidence="22">
    <location>
        <begin position="41"/>
        <end position="113"/>
    </location>
</feature>
<evidence type="ECO:0000256" key="20">
    <source>
        <dbReference type="RuleBase" id="RU361146"/>
    </source>
</evidence>
<dbReference type="InterPro" id="IPR004014">
    <property type="entry name" value="ATPase_P-typ_cation-transptr_N"/>
</dbReference>
<keyword evidence="9 20" id="KW-0547">Nucleotide-binding</keyword>
<dbReference type="NCBIfam" id="TIGR01494">
    <property type="entry name" value="ATPase_P-type"/>
    <property type="match status" value="2"/>
</dbReference>
<dbReference type="Pfam" id="PF00690">
    <property type="entry name" value="Cation_ATPase_N"/>
    <property type="match status" value="1"/>
</dbReference>
<dbReference type="InterPro" id="IPR001757">
    <property type="entry name" value="P_typ_ATPase"/>
</dbReference>
<keyword evidence="24" id="KW-1185">Reference proteome</keyword>
<keyword evidence="11 20" id="KW-0106">Calcium</keyword>
<evidence type="ECO:0000256" key="10">
    <source>
        <dbReference type="ARBA" id="ARBA00022796"/>
    </source>
</evidence>
<evidence type="ECO:0000313" key="23">
    <source>
        <dbReference type="EMBL" id="PAA66315.1"/>
    </source>
</evidence>
<feature type="transmembrane region" description="Helical" evidence="20">
    <location>
        <begin position="433"/>
        <end position="462"/>
    </location>
</feature>
<dbReference type="AlphaFoldDB" id="A0A267EXT8"/>
<dbReference type="FunFam" id="1.20.1110.10:FF:000001">
    <property type="entry name" value="Calcium-transporting ATPase"/>
    <property type="match status" value="1"/>
</dbReference>
<dbReference type="PANTHER" id="PTHR24093:SF369">
    <property type="entry name" value="CALCIUM-TRANSPORTING ATPASE"/>
    <property type="match status" value="1"/>
</dbReference>
<keyword evidence="17" id="KW-0186">Copper</keyword>
<comment type="caution">
    <text evidence="23">The sequence shown here is derived from an EMBL/GenBank/DDBJ whole genome shotgun (WGS) entry which is preliminary data.</text>
</comment>
<dbReference type="InterPro" id="IPR022141">
    <property type="entry name" value="ATP_Ca_trans_C"/>
</dbReference>
<dbReference type="GO" id="GO:0005388">
    <property type="term" value="F:P-type calcium transporter activity"/>
    <property type="evidence" value="ECO:0007669"/>
    <property type="project" value="UniProtKB-EC"/>
</dbReference>
<dbReference type="InterPro" id="IPR023299">
    <property type="entry name" value="ATPase_P-typ_cyto_dom_N"/>
</dbReference>
<dbReference type="NCBIfam" id="TIGR01517">
    <property type="entry name" value="ATPase-IIB_Ca"/>
    <property type="match status" value="1"/>
</dbReference>
<dbReference type="PROSITE" id="PS00154">
    <property type="entry name" value="ATPASE_E1_E2"/>
    <property type="match status" value="1"/>
</dbReference>
<dbReference type="PANTHER" id="PTHR24093">
    <property type="entry name" value="CATION TRANSPORTING ATPASE"/>
    <property type="match status" value="1"/>
</dbReference>
<dbReference type="FunFam" id="3.40.50.1000:FF:000144">
    <property type="entry name" value="copper-transporting ATPase 1 isoform X2"/>
    <property type="match status" value="1"/>
</dbReference>
<dbReference type="GO" id="GO:0016887">
    <property type="term" value="F:ATP hydrolysis activity"/>
    <property type="evidence" value="ECO:0007669"/>
    <property type="project" value="InterPro"/>
</dbReference>
<dbReference type="SUPFAM" id="SSF81653">
    <property type="entry name" value="Calcium ATPase, transduction domain A"/>
    <property type="match status" value="1"/>
</dbReference>
<evidence type="ECO:0000256" key="18">
    <source>
        <dbReference type="ARBA" id="ARBA00023065"/>
    </source>
</evidence>
<evidence type="ECO:0000256" key="17">
    <source>
        <dbReference type="ARBA" id="ARBA00023008"/>
    </source>
</evidence>
<dbReference type="GO" id="GO:0006825">
    <property type="term" value="P:copper ion transport"/>
    <property type="evidence" value="ECO:0007669"/>
    <property type="project" value="UniProtKB-KW"/>
</dbReference>
<dbReference type="EC" id="7.2.2.10" evidence="20"/>
<dbReference type="InterPro" id="IPR023298">
    <property type="entry name" value="ATPase_P-typ_TM_dom_sf"/>
</dbReference>
<feature type="transmembrane region" description="Helical" evidence="20">
    <location>
        <begin position="137"/>
        <end position="158"/>
    </location>
</feature>
<keyword evidence="19 20" id="KW-0472">Membrane</keyword>
<dbReference type="GO" id="GO:0005524">
    <property type="term" value="F:ATP binding"/>
    <property type="evidence" value="ECO:0007669"/>
    <property type="project" value="UniProtKB-KW"/>
</dbReference>
<evidence type="ECO:0000256" key="5">
    <source>
        <dbReference type="ARBA" id="ARBA00022553"/>
    </source>
</evidence>
<dbReference type="SUPFAM" id="SSF56784">
    <property type="entry name" value="HAD-like"/>
    <property type="match status" value="1"/>
</dbReference>
<keyword evidence="12 20" id="KW-0067">ATP-binding</keyword>
<feature type="transmembrane region" description="Helical" evidence="20">
    <location>
        <begin position="1056"/>
        <end position="1082"/>
    </location>
</feature>
<evidence type="ECO:0000256" key="19">
    <source>
        <dbReference type="ARBA" id="ARBA00023136"/>
    </source>
</evidence>
<sequence length="1190" mass="129668">MAAQSGNQDADSEPGFECSVQELRALMEYRGREAVDRLRADYGGVDGLCRRLRTSPGKGISESEVPQRQRAFGANSIPPKPPKTFLQLAFEAMQDYTLLMLVVCAFISLAISLYQKFRSKSNSAAAASHGDDTEEQAGWIEGVAIAFAVIVVVIVTAFNDWSKERQFRGLQAKLEQEHLFDVVRAGQLTKVLVSDIVVGDICQVKYGDALPADGIIVQSNDLKVDESSLTGESDHVKKSLDRDPVLLSGTNVMEGSGRMLITAVGINSQAGIIFSLLGAAADDDNGDDGEAGGGKKSGNNKAADVDTAAGGSSGAAAVAGNRAGRGEAANAAETVKLTGANRGGSGDNHDQDLAADDQQQPEAPKKRRNFGAKEKSILQAKLTTLAIRIGNVGSLVGGLTFFILLVKYCVITFAPPPTGAGESLNFTRDLQRLIDFVIIAVTVIVVAVPEGLPLAVTISLAYSVKKMMKDNNLVRHLDACETMGNATAICSDKTGTLTTNRMTVVQAYLGGVLEKTVTKKFEDYPRRISETLCRAIAINSGVTSRILPAEKPNELPKQVGNKTECALLGLVLDMGRHYDEYRSQAPPESIHHVYTFNSVRKSMTTVIKRDDGGYTLYCKGAAEMVLTKCSCLLDSDGEERPFGRQEQEQVIRRVIDPMAGDGLRTIAVAYKEFGPRDKLPDWDAEDQVVSRLTCIGILGIEDPVRPEVPLAIRKCQAAGICVRMVTGDNVNTARSIAGKCGILRPGENFLVLEGREFNKQIRDPATGQVTQERFNQVWPRLRVLARSSPQDKYTLVSGIIASRLSASREVVAVTGDGTNDGPALKKADVGFAMGIQGTDVAKEASDIILTDDNFSSIVKAVMWGRNVYDSISKFLQFQLTVNVVAVVVAVFSACVITDTPLRAIQMLWVNLIMDTLASLALATELPNDELLERKPYGRTKPLIDTTMLRNILGNAIYQLVITFALLFAGDKLIDTPIELGSRVPTEHFTAIFNAFVLMTLFNEVNARKIHNQRNVFTGLQRNLLFVLIWISTFVLQILIVQYGGMVFRTTQLELSHWMWCLCFGIGTLVWHQVVISVPISILPTCLEIGGSTEQEIDQILEDEEYDQMGSLTDVETDINKKGQVLWIRGLTRLQTQVRVVNAFRMGLEAELDRRSISSSLSSNQLANFLKSNPSVDYDDHQAEIICPPDV</sequence>
<organism evidence="23 24">
    <name type="scientific">Macrostomum lignano</name>
    <dbReference type="NCBI Taxonomy" id="282301"/>
    <lineage>
        <taxon>Eukaryota</taxon>
        <taxon>Metazoa</taxon>
        <taxon>Spiralia</taxon>
        <taxon>Lophotrochozoa</taxon>
        <taxon>Platyhelminthes</taxon>
        <taxon>Rhabditophora</taxon>
        <taxon>Macrostomorpha</taxon>
        <taxon>Macrostomida</taxon>
        <taxon>Macrostomidae</taxon>
        <taxon>Macrostomum</taxon>
    </lineage>
</organism>
<dbReference type="Pfam" id="PF00689">
    <property type="entry name" value="Cation_ATPase_C"/>
    <property type="match status" value="1"/>
</dbReference>
<dbReference type="InterPro" id="IPR023214">
    <property type="entry name" value="HAD_sf"/>
</dbReference>
<gene>
    <name evidence="23" type="ORF">BOX15_Mlig014400g1</name>
</gene>
<feature type="transmembrane region" description="Helical" evidence="20">
    <location>
        <begin position="1024"/>
        <end position="1044"/>
    </location>
</feature>
<dbReference type="InterPro" id="IPR006068">
    <property type="entry name" value="ATPase_P-typ_cation-transptr_C"/>
</dbReference>
<dbReference type="Gene3D" id="1.20.1110.10">
    <property type="entry name" value="Calcium-transporting ATPase, transmembrane domain"/>
    <property type="match status" value="2"/>
</dbReference>
<keyword evidence="7 20" id="KW-0812">Transmembrane</keyword>
<dbReference type="SUPFAM" id="SSF81665">
    <property type="entry name" value="Calcium ATPase, transmembrane domain M"/>
    <property type="match status" value="1"/>
</dbReference>
<dbReference type="Gene3D" id="2.70.150.10">
    <property type="entry name" value="Calcium-transporting ATPase, cytoplasmic transduction domain A"/>
    <property type="match status" value="1"/>
</dbReference>
<keyword evidence="16 20" id="KW-1133">Transmembrane helix</keyword>
<feature type="transmembrane region" description="Helical" evidence="20">
    <location>
        <begin position="879"/>
        <end position="901"/>
    </location>
</feature>
<evidence type="ECO:0000256" key="14">
    <source>
        <dbReference type="ARBA" id="ARBA00022860"/>
    </source>
</evidence>
<dbReference type="CDD" id="cd02081">
    <property type="entry name" value="P-type_ATPase_Ca_PMCA-like"/>
    <property type="match status" value="1"/>
</dbReference>
<accession>A0A267EXT8</accession>
<dbReference type="InterPro" id="IPR036412">
    <property type="entry name" value="HAD-like_sf"/>
</dbReference>
<evidence type="ECO:0000256" key="4">
    <source>
        <dbReference type="ARBA" id="ARBA00022475"/>
    </source>
</evidence>
<comment type="catalytic activity">
    <reaction evidence="20">
        <text>Ca(2+)(in) + ATP + H2O = Ca(2+)(out) + ADP + phosphate + H(+)</text>
        <dbReference type="Rhea" id="RHEA:18105"/>
        <dbReference type="ChEBI" id="CHEBI:15377"/>
        <dbReference type="ChEBI" id="CHEBI:15378"/>
        <dbReference type="ChEBI" id="CHEBI:29108"/>
        <dbReference type="ChEBI" id="CHEBI:30616"/>
        <dbReference type="ChEBI" id="CHEBI:43474"/>
        <dbReference type="ChEBI" id="CHEBI:456216"/>
        <dbReference type="EC" id="7.2.2.10"/>
    </reaction>
</comment>
<comment type="similarity">
    <text evidence="2">Belongs to the cation transport ATPase (P-type) (TC 3.A.3) family. Type IIB subfamily.</text>
</comment>
<feature type="transmembrane region" description="Helical" evidence="20">
    <location>
        <begin position="96"/>
        <end position="117"/>
    </location>
</feature>
<dbReference type="GO" id="GO:0051480">
    <property type="term" value="P:regulation of cytosolic calcium ion concentration"/>
    <property type="evidence" value="ECO:0007669"/>
    <property type="project" value="TreeGrafter"/>
</dbReference>
<evidence type="ECO:0000256" key="11">
    <source>
        <dbReference type="ARBA" id="ARBA00022837"/>
    </source>
</evidence>
<keyword evidence="4" id="KW-1003">Cell membrane</keyword>
<reference evidence="23 24" key="1">
    <citation type="submission" date="2017-06" db="EMBL/GenBank/DDBJ databases">
        <title>A platform for efficient transgenesis in Macrostomum lignano, a flatworm model organism for stem cell research.</title>
        <authorList>
            <person name="Berezikov E."/>
        </authorList>
    </citation>
    <scope>NUCLEOTIDE SEQUENCE [LARGE SCALE GENOMIC DNA]</scope>
    <source>
        <strain evidence="23">DV1</strain>
        <tissue evidence="23">Whole organism</tissue>
    </source>
</reference>
<keyword evidence="13" id="KW-0460">Magnesium</keyword>
<dbReference type="SFLD" id="SFLDS00003">
    <property type="entry name" value="Haloacid_Dehalogenase"/>
    <property type="match status" value="1"/>
</dbReference>
<feature type="transmembrane region" description="Helical" evidence="20">
    <location>
        <begin position="987"/>
        <end position="1004"/>
    </location>
</feature>
<evidence type="ECO:0000256" key="12">
    <source>
        <dbReference type="ARBA" id="ARBA00022840"/>
    </source>
</evidence>
<keyword evidence="3 20" id="KW-0813">Transport</keyword>
<feature type="region of interest" description="Disordered" evidence="21">
    <location>
        <begin position="338"/>
        <end position="370"/>
    </location>
</feature>
<keyword evidence="5" id="KW-0597">Phosphoprotein</keyword>
<dbReference type="InterPro" id="IPR018303">
    <property type="entry name" value="ATPase_P-typ_P_site"/>
</dbReference>
<comment type="subcellular location">
    <subcellularLocation>
        <location evidence="1">Cell membrane</location>
        <topology evidence="1">Multi-pass membrane protein</topology>
    </subcellularLocation>
    <subcellularLocation>
        <location evidence="20">Membrane</location>
        <topology evidence="20">Multi-pass membrane protein</topology>
    </subcellularLocation>
</comment>
<dbReference type="Gene3D" id="3.40.1110.10">
    <property type="entry name" value="Calcium-transporting ATPase, cytoplasmic domain N"/>
    <property type="match status" value="1"/>
</dbReference>
<name>A0A267EXT8_9PLAT</name>
<proteinExistence type="inferred from homology"/>
<dbReference type="SFLD" id="SFLDF00027">
    <property type="entry name" value="p-type_atpase"/>
    <property type="match status" value="1"/>
</dbReference>
<evidence type="ECO:0000256" key="8">
    <source>
        <dbReference type="ARBA" id="ARBA00022723"/>
    </source>
</evidence>
<dbReference type="GO" id="GO:0005516">
    <property type="term" value="F:calmodulin binding"/>
    <property type="evidence" value="ECO:0007669"/>
    <property type="project" value="UniProtKB-KW"/>
</dbReference>
<dbReference type="EMBL" id="NIVC01001569">
    <property type="protein sequence ID" value="PAA66315.1"/>
    <property type="molecule type" value="Genomic_DNA"/>
</dbReference>
<keyword evidence="8" id="KW-0479">Metal-binding</keyword>
<dbReference type="FunFam" id="2.70.150.10:FF:000001">
    <property type="entry name" value="Calcium-transporting ATPase"/>
    <property type="match status" value="1"/>
</dbReference>
<dbReference type="Gene3D" id="3.40.50.1000">
    <property type="entry name" value="HAD superfamily/HAD-like"/>
    <property type="match status" value="1"/>
</dbReference>
<evidence type="ECO:0000313" key="24">
    <source>
        <dbReference type="Proteomes" id="UP000215902"/>
    </source>
</evidence>
<dbReference type="InterPro" id="IPR044492">
    <property type="entry name" value="P_typ_ATPase_HD_dom"/>
</dbReference>
<keyword evidence="6 20" id="KW-0109">Calcium transport</keyword>
<protein>
    <recommendedName>
        <fullName evidence="20">Calcium-transporting ATPase</fullName>
        <ecNumber evidence="20">7.2.2.10</ecNumber>
    </recommendedName>
</protein>
<evidence type="ECO:0000256" key="15">
    <source>
        <dbReference type="ARBA" id="ARBA00022967"/>
    </source>
</evidence>
<evidence type="ECO:0000256" key="2">
    <source>
        <dbReference type="ARBA" id="ARBA00006124"/>
    </source>
</evidence>
<keyword evidence="15" id="KW-1278">Translocase</keyword>
<evidence type="ECO:0000256" key="6">
    <source>
        <dbReference type="ARBA" id="ARBA00022568"/>
    </source>
</evidence>
<dbReference type="InterPro" id="IPR059000">
    <property type="entry name" value="ATPase_P-type_domA"/>
</dbReference>
<dbReference type="PRINTS" id="PR00119">
    <property type="entry name" value="CATATPASE"/>
</dbReference>
<feature type="transmembrane region" description="Helical" evidence="20">
    <location>
        <begin position="385"/>
        <end position="413"/>
    </location>
</feature>
<dbReference type="FunFam" id="1.20.1110.10:FF:000002">
    <property type="entry name" value="Calcium-transporting ATPase"/>
    <property type="match status" value="1"/>
</dbReference>
<dbReference type="SMART" id="SM00831">
    <property type="entry name" value="Cation_ATPase_N"/>
    <property type="match status" value="1"/>
</dbReference>
<dbReference type="Pfam" id="PF00122">
    <property type="entry name" value="E1-E2_ATPase"/>
    <property type="match status" value="1"/>
</dbReference>
<dbReference type="InterPro" id="IPR008250">
    <property type="entry name" value="ATPase_P-typ_transduc_dom_A_sf"/>
</dbReference>
<dbReference type="Pfam" id="PF08282">
    <property type="entry name" value="Hydrolase_3"/>
    <property type="match status" value="1"/>
</dbReference>
<keyword evidence="14" id="KW-0112">Calmodulin-binding</keyword>
<dbReference type="GO" id="GO:0005886">
    <property type="term" value="C:plasma membrane"/>
    <property type="evidence" value="ECO:0007669"/>
    <property type="project" value="UniProtKB-SubCell"/>
</dbReference>
<evidence type="ECO:0000259" key="22">
    <source>
        <dbReference type="SMART" id="SM00831"/>
    </source>
</evidence>
<keyword evidence="18 20" id="KW-0406">Ion transport</keyword>
<feature type="transmembrane region" description="Helical" evidence="20">
    <location>
        <begin position="947"/>
        <end position="967"/>
    </location>
</feature>
<evidence type="ECO:0000256" key="9">
    <source>
        <dbReference type="ARBA" id="ARBA00022741"/>
    </source>
</evidence>
<dbReference type="Pfam" id="PF12424">
    <property type="entry name" value="ATP_Ca_trans_C"/>
    <property type="match status" value="1"/>
</dbReference>
<dbReference type="STRING" id="282301.A0A267EXT8"/>
<evidence type="ECO:0000256" key="3">
    <source>
        <dbReference type="ARBA" id="ARBA00022448"/>
    </source>
</evidence>
<dbReference type="Proteomes" id="UP000215902">
    <property type="component" value="Unassembled WGS sequence"/>
</dbReference>
<comment type="caution">
    <text evidence="20">Lacks conserved residue(s) required for the propagation of feature annotation.</text>
</comment>
<dbReference type="Pfam" id="PF13246">
    <property type="entry name" value="Cation_ATPase"/>
    <property type="match status" value="1"/>
</dbReference>
<dbReference type="SFLD" id="SFLDG00002">
    <property type="entry name" value="C1.7:_P-type_atpase_like"/>
    <property type="match status" value="1"/>
</dbReference>
<keyword evidence="10" id="KW-0187">Copper transport</keyword>
<comment type="function">
    <text evidence="20">Catalyzes the hydrolysis of ATP coupled with the transport of calcium.</text>
</comment>
<feature type="compositionally biased region" description="Low complexity" evidence="21">
    <location>
        <begin position="297"/>
        <end position="316"/>
    </location>
</feature>